<name>A0A4Y2JR88_ARAVE</name>
<accession>A0A4Y2JR88</accession>
<gene>
    <name evidence="2" type="ORF">AVEN_236726_1</name>
</gene>
<feature type="compositionally biased region" description="Acidic residues" evidence="1">
    <location>
        <begin position="119"/>
        <end position="129"/>
    </location>
</feature>
<sequence length="129" mass="14425">MDFGKCTFLDNTLLKSVLFKGRPTILYGLSKAVQEEWDPSSNTTKGIIVKIYGNRKCIVYCLVKCSSKSKHTIQYPNIPSTVRPAPHNKSLPIPMAPKTYTLQPEMGLEDSGPSKSTDYDEEYPADLVH</sequence>
<dbReference type="AlphaFoldDB" id="A0A4Y2JR88"/>
<evidence type="ECO:0000313" key="3">
    <source>
        <dbReference type="Proteomes" id="UP000499080"/>
    </source>
</evidence>
<evidence type="ECO:0000256" key="1">
    <source>
        <dbReference type="SAM" id="MobiDB-lite"/>
    </source>
</evidence>
<keyword evidence="3" id="KW-1185">Reference proteome</keyword>
<dbReference type="EMBL" id="BGPR01003830">
    <property type="protein sequence ID" value="GBM92913.1"/>
    <property type="molecule type" value="Genomic_DNA"/>
</dbReference>
<comment type="caution">
    <text evidence="2">The sequence shown here is derived from an EMBL/GenBank/DDBJ whole genome shotgun (WGS) entry which is preliminary data.</text>
</comment>
<dbReference type="Proteomes" id="UP000499080">
    <property type="component" value="Unassembled WGS sequence"/>
</dbReference>
<evidence type="ECO:0000313" key="2">
    <source>
        <dbReference type="EMBL" id="GBM92913.1"/>
    </source>
</evidence>
<protein>
    <submittedName>
        <fullName evidence="2">Uncharacterized protein</fullName>
    </submittedName>
</protein>
<reference evidence="2 3" key="1">
    <citation type="journal article" date="2019" name="Sci. Rep.">
        <title>Orb-weaving spider Araneus ventricosus genome elucidates the spidroin gene catalogue.</title>
        <authorList>
            <person name="Kono N."/>
            <person name="Nakamura H."/>
            <person name="Ohtoshi R."/>
            <person name="Moran D.A.P."/>
            <person name="Shinohara A."/>
            <person name="Yoshida Y."/>
            <person name="Fujiwara M."/>
            <person name="Mori M."/>
            <person name="Tomita M."/>
            <person name="Arakawa K."/>
        </authorList>
    </citation>
    <scope>NUCLEOTIDE SEQUENCE [LARGE SCALE GENOMIC DNA]</scope>
</reference>
<proteinExistence type="predicted"/>
<feature type="region of interest" description="Disordered" evidence="1">
    <location>
        <begin position="76"/>
        <end position="129"/>
    </location>
</feature>
<organism evidence="2 3">
    <name type="scientific">Araneus ventricosus</name>
    <name type="common">Orbweaver spider</name>
    <name type="synonym">Epeira ventricosa</name>
    <dbReference type="NCBI Taxonomy" id="182803"/>
    <lineage>
        <taxon>Eukaryota</taxon>
        <taxon>Metazoa</taxon>
        <taxon>Ecdysozoa</taxon>
        <taxon>Arthropoda</taxon>
        <taxon>Chelicerata</taxon>
        <taxon>Arachnida</taxon>
        <taxon>Araneae</taxon>
        <taxon>Araneomorphae</taxon>
        <taxon>Entelegynae</taxon>
        <taxon>Araneoidea</taxon>
        <taxon>Araneidae</taxon>
        <taxon>Araneus</taxon>
    </lineage>
</organism>